<dbReference type="InterPro" id="IPR036383">
    <property type="entry name" value="TSP1_rpt_sf"/>
</dbReference>
<comment type="caution">
    <text evidence="15">Lacks conserved residue(s) required for the propagation of feature annotation.</text>
</comment>
<dbReference type="FunFam" id="2.130.10.10:FF:000369">
    <property type="entry name" value="semaphorin-2A isoform X1"/>
    <property type="match status" value="1"/>
</dbReference>
<dbReference type="SMART" id="SM00423">
    <property type="entry name" value="PSI"/>
    <property type="match status" value="1"/>
</dbReference>
<keyword evidence="20" id="KW-1185">Reference proteome</keyword>
<dbReference type="Pfam" id="PF23260">
    <property type="entry name" value="TSP1_2"/>
    <property type="match status" value="1"/>
</dbReference>
<dbReference type="GO" id="GO:0007411">
    <property type="term" value="P:axon guidance"/>
    <property type="evidence" value="ECO:0007669"/>
    <property type="project" value="TreeGrafter"/>
</dbReference>
<evidence type="ECO:0000256" key="4">
    <source>
        <dbReference type="ARBA" id="ARBA00022525"/>
    </source>
</evidence>
<keyword evidence="9" id="KW-0524">Neurogenesis</keyword>
<dbReference type="SMART" id="SM00209">
    <property type="entry name" value="TSP1"/>
    <property type="match status" value="3"/>
</dbReference>
<dbReference type="GO" id="GO:0030215">
    <property type="term" value="F:semaphorin receptor binding"/>
    <property type="evidence" value="ECO:0007669"/>
    <property type="project" value="InterPro"/>
</dbReference>
<evidence type="ECO:0000313" key="19">
    <source>
        <dbReference type="EMBL" id="KAK7092629.1"/>
    </source>
</evidence>
<dbReference type="FunFam" id="2.20.100.10:FF:000021">
    <property type="entry name" value="semaphorin-5B isoform X1"/>
    <property type="match status" value="1"/>
</dbReference>
<dbReference type="PANTHER" id="PTHR11036">
    <property type="entry name" value="SEMAPHORIN"/>
    <property type="match status" value="1"/>
</dbReference>
<dbReference type="InterPro" id="IPR057563">
    <property type="entry name" value="Sema5A/B-like_TSP-1"/>
</dbReference>
<evidence type="ECO:0000259" key="18">
    <source>
        <dbReference type="PROSITE" id="PS51004"/>
    </source>
</evidence>
<dbReference type="GO" id="GO:0005886">
    <property type="term" value="C:plasma membrane"/>
    <property type="evidence" value="ECO:0007669"/>
    <property type="project" value="TreeGrafter"/>
</dbReference>
<evidence type="ECO:0000256" key="2">
    <source>
        <dbReference type="ARBA" id="ARBA00004613"/>
    </source>
</evidence>
<dbReference type="Gene3D" id="2.130.10.10">
    <property type="entry name" value="YVTN repeat-like/Quinoprotein amine dehydrogenase"/>
    <property type="match status" value="1"/>
</dbReference>
<dbReference type="Pfam" id="PF01437">
    <property type="entry name" value="PSI"/>
    <property type="match status" value="1"/>
</dbReference>
<keyword evidence="6 17" id="KW-0732">Signal</keyword>
<keyword evidence="5" id="KW-0812">Transmembrane</keyword>
<dbReference type="InterPro" id="IPR027231">
    <property type="entry name" value="Semaphorin"/>
</dbReference>
<reference evidence="19 20" key="1">
    <citation type="submission" date="2024-02" db="EMBL/GenBank/DDBJ databases">
        <title>Chromosome-scale genome assembly of the rough periwinkle Littorina saxatilis.</title>
        <authorList>
            <person name="De Jode A."/>
            <person name="Faria R."/>
            <person name="Formenti G."/>
            <person name="Sims Y."/>
            <person name="Smith T.P."/>
            <person name="Tracey A."/>
            <person name="Wood J.M.D."/>
            <person name="Zagrodzka Z.B."/>
            <person name="Johannesson K."/>
            <person name="Butlin R.K."/>
            <person name="Leder E.H."/>
        </authorList>
    </citation>
    <scope>NUCLEOTIDE SEQUENCE [LARGE SCALE GENOMIC DNA]</scope>
    <source>
        <strain evidence="19">Snail1</strain>
        <tissue evidence="19">Muscle</tissue>
    </source>
</reference>
<dbReference type="InterPro" id="IPR015943">
    <property type="entry name" value="WD40/YVTN_repeat-like_dom_sf"/>
</dbReference>
<keyword evidence="11" id="KW-0472">Membrane</keyword>
<evidence type="ECO:0000256" key="12">
    <source>
        <dbReference type="ARBA" id="ARBA00023157"/>
    </source>
</evidence>
<dbReference type="Proteomes" id="UP001374579">
    <property type="component" value="Unassembled WGS sequence"/>
</dbReference>
<protein>
    <recommendedName>
        <fullName evidence="14">Semaphorin-2A</fullName>
    </recommendedName>
</protein>
<evidence type="ECO:0000256" key="10">
    <source>
        <dbReference type="ARBA" id="ARBA00022989"/>
    </source>
</evidence>
<dbReference type="Pfam" id="PF01403">
    <property type="entry name" value="Sema"/>
    <property type="match status" value="1"/>
</dbReference>
<dbReference type="SUPFAM" id="SSF82895">
    <property type="entry name" value="TSP-1 type 1 repeat"/>
    <property type="match status" value="3"/>
</dbReference>
<evidence type="ECO:0000256" key="14">
    <source>
        <dbReference type="ARBA" id="ARBA00074148"/>
    </source>
</evidence>
<dbReference type="InterPro" id="IPR016201">
    <property type="entry name" value="PSI"/>
</dbReference>
<dbReference type="GO" id="GO:0030335">
    <property type="term" value="P:positive regulation of cell migration"/>
    <property type="evidence" value="ECO:0007669"/>
    <property type="project" value="TreeGrafter"/>
</dbReference>
<evidence type="ECO:0000256" key="15">
    <source>
        <dbReference type="PROSITE-ProRule" id="PRU00352"/>
    </source>
</evidence>
<keyword evidence="12" id="KW-1015">Disulfide bond</keyword>
<feature type="region of interest" description="Disordered" evidence="16">
    <location>
        <begin position="332"/>
        <end position="354"/>
    </location>
</feature>
<evidence type="ECO:0000256" key="7">
    <source>
        <dbReference type="ARBA" id="ARBA00022737"/>
    </source>
</evidence>
<dbReference type="SMART" id="SM00630">
    <property type="entry name" value="Sema"/>
    <property type="match status" value="1"/>
</dbReference>
<feature type="signal peptide" evidence="17">
    <location>
        <begin position="1"/>
        <end position="24"/>
    </location>
</feature>
<dbReference type="Gene3D" id="3.30.1680.10">
    <property type="entry name" value="ligand-binding face of the semaphorins, domain 2"/>
    <property type="match status" value="1"/>
</dbReference>
<evidence type="ECO:0000256" key="17">
    <source>
        <dbReference type="SAM" id="SignalP"/>
    </source>
</evidence>
<dbReference type="PROSITE" id="PS50092">
    <property type="entry name" value="TSP1"/>
    <property type="match status" value="3"/>
</dbReference>
<evidence type="ECO:0000256" key="8">
    <source>
        <dbReference type="ARBA" id="ARBA00022782"/>
    </source>
</evidence>
<dbReference type="EMBL" id="JBAMIC010000021">
    <property type="protein sequence ID" value="KAK7092629.1"/>
    <property type="molecule type" value="Genomic_DNA"/>
</dbReference>
<evidence type="ECO:0000256" key="16">
    <source>
        <dbReference type="SAM" id="MobiDB-lite"/>
    </source>
</evidence>
<dbReference type="GO" id="GO:0005576">
    <property type="term" value="C:extracellular region"/>
    <property type="evidence" value="ECO:0007669"/>
    <property type="project" value="UniProtKB-SubCell"/>
</dbReference>
<evidence type="ECO:0000313" key="20">
    <source>
        <dbReference type="Proteomes" id="UP001374579"/>
    </source>
</evidence>
<dbReference type="PROSITE" id="PS51004">
    <property type="entry name" value="SEMA"/>
    <property type="match status" value="1"/>
</dbReference>
<dbReference type="GO" id="GO:0071526">
    <property type="term" value="P:semaphorin-plexin signaling pathway"/>
    <property type="evidence" value="ECO:0007669"/>
    <property type="project" value="TreeGrafter"/>
</dbReference>
<comment type="subcellular location">
    <subcellularLocation>
        <location evidence="1">Membrane</location>
        <topology evidence="1">Single-pass membrane protein</topology>
    </subcellularLocation>
    <subcellularLocation>
        <location evidence="2">Secreted</location>
    </subcellularLocation>
</comment>
<dbReference type="PANTHER" id="PTHR11036:SF79">
    <property type="entry name" value="SEMAPHORIN 5C, ISOFORM A"/>
    <property type="match status" value="1"/>
</dbReference>
<dbReference type="InterPro" id="IPR001627">
    <property type="entry name" value="Semap_dom"/>
</dbReference>
<feature type="domain" description="Sema" evidence="18">
    <location>
        <begin position="1"/>
        <end position="474"/>
    </location>
</feature>
<dbReference type="AlphaFoldDB" id="A0AAN9G2M4"/>
<dbReference type="SUPFAM" id="SSF103575">
    <property type="entry name" value="Plexin repeat"/>
    <property type="match status" value="1"/>
</dbReference>
<gene>
    <name evidence="19" type="ORF">V1264_008349</name>
</gene>
<dbReference type="FunFam" id="2.20.100.10:FF:000007">
    <property type="entry name" value="Thrombospondin 1"/>
    <property type="match status" value="1"/>
</dbReference>
<keyword evidence="10" id="KW-1133">Transmembrane helix</keyword>
<dbReference type="PRINTS" id="PR01705">
    <property type="entry name" value="TSP1REPEAT"/>
</dbReference>
<proteinExistence type="predicted"/>
<comment type="caution">
    <text evidence="19">The sequence shown here is derived from an EMBL/GenBank/DDBJ whole genome shotgun (WGS) entry which is preliminary data.</text>
</comment>
<dbReference type="Pfam" id="PF00090">
    <property type="entry name" value="TSP_1"/>
    <property type="match status" value="2"/>
</dbReference>
<keyword evidence="8" id="KW-0221">Differentiation</keyword>
<feature type="chain" id="PRO_5042945223" description="Semaphorin-2A" evidence="17">
    <location>
        <begin position="25"/>
        <end position="812"/>
    </location>
</feature>
<dbReference type="InterPro" id="IPR036352">
    <property type="entry name" value="Semap_dom_sf"/>
</dbReference>
<dbReference type="GO" id="GO:0045499">
    <property type="term" value="F:chemorepellent activity"/>
    <property type="evidence" value="ECO:0007669"/>
    <property type="project" value="TreeGrafter"/>
</dbReference>
<evidence type="ECO:0000256" key="5">
    <source>
        <dbReference type="ARBA" id="ARBA00022692"/>
    </source>
</evidence>
<keyword evidence="7" id="KW-0677">Repeat</keyword>
<dbReference type="FunFam" id="2.20.100.10:FF:000001">
    <property type="entry name" value="semaphorin-5A isoform X1"/>
    <property type="match status" value="1"/>
</dbReference>
<evidence type="ECO:0000256" key="11">
    <source>
        <dbReference type="ARBA" id="ARBA00023136"/>
    </source>
</evidence>
<sequence length="812" mass="91992">MESAWFFKHSVIILVLWCFKISELLIEGNIFEHVNLVGYTQLVLDEDRNQILVGGRDSLFRLSMDDLAVLEATNWTSPPDHMLSCTSSGQSEDNCHNFVRVLLLHDYDKVFTCGTNSFSPTCTWREADDLSRINETKSGKAICPYSPHHNTTALMTDSGELYTATIIDKLARDPSINRHYSNADLRTEQQNSKWLNEPNFVSTYEFGNFVYFFFRENAVEYINCGKKVYSRAARVCKSDKGGSILFEGKWTTFHKARLNCSKPGKFPFYFDEIQSTFYSEDEQRVYAIFTTPPNSIAGSAVCVYSVEDFENAFNGPFKHQKDSMSAWMRQQNGHSETRKCVNESTKGGVKRSSQKSADHLVMAQKYQLMDQAVQPEGGEPFIIREQIRWTHLVVDFVVTKHDGLNVFFLATEDGYIQKMMRLPATSSSPSITCLVEDIKIVPNGKPRPVKAMKLSYTKGAVYLSTNGNILKVPVQRCSRFKTSSACVNARDPYCGWDGWKCTPPPGGNPHADRWEQDVSSCPNLDQPEDGAWSEWSTWSSFSVSGDPMVDKCQGRSRSCDNPKPTNGGRRCQGAGIEVANCTIHGQWTDWSEWSACSQTCGYSFRERKRQCGNPPPKYGGRLCKGDDIEKQLCKGQPNCPLPPVNGRWASWSGWSSCTKDCNGGIQTRRRGCNQPSRGGQNCNGNTKEWRMCNIQDCDEISRISPWTEWIQTNRTGGGYFEQRFRFTCRATVPKRKMIKTSFAKSQARFCHNNGHGCQTAGQLRNSITSIDTFSSVDRVLRKFCRYKRKLFQKYCNCRTLGVFLVCQKCGYG</sequence>
<evidence type="ECO:0000256" key="9">
    <source>
        <dbReference type="ARBA" id="ARBA00022902"/>
    </source>
</evidence>
<organism evidence="19 20">
    <name type="scientific">Littorina saxatilis</name>
    <dbReference type="NCBI Taxonomy" id="31220"/>
    <lineage>
        <taxon>Eukaryota</taxon>
        <taxon>Metazoa</taxon>
        <taxon>Spiralia</taxon>
        <taxon>Lophotrochozoa</taxon>
        <taxon>Mollusca</taxon>
        <taxon>Gastropoda</taxon>
        <taxon>Caenogastropoda</taxon>
        <taxon>Littorinimorpha</taxon>
        <taxon>Littorinoidea</taxon>
        <taxon>Littorinidae</taxon>
        <taxon>Littorina</taxon>
    </lineage>
</organism>
<dbReference type="InterPro" id="IPR000884">
    <property type="entry name" value="TSP1_rpt"/>
</dbReference>
<evidence type="ECO:0000256" key="1">
    <source>
        <dbReference type="ARBA" id="ARBA00004167"/>
    </source>
</evidence>
<keyword evidence="13" id="KW-0325">Glycoprotein</keyword>
<name>A0AAN9G2M4_9CAEN</name>
<dbReference type="SUPFAM" id="SSF101912">
    <property type="entry name" value="Sema domain"/>
    <property type="match status" value="1"/>
</dbReference>
<accession>A0AAN9G2M4</accession>
<dbReference type="InterPro" id="IPR002165">
    <property type="entry name" value="Plexin_repeat"/>
</dbReference>
<evidence type="ECO:0000256" key="13">
    <source>
        <dbReference type="ARBA" id="ARBA00023180"/>
    </source>
</evidence>
<evidence type="ECO:0000256" key="6">
    <source>
        <dbReference type="ARBA" id="ARBA00022729"/>
    </source>
</evidence>
<keyword evidence="4" id="KW-0964">Secreted</keyword>
<dbReference type="Gene3D" id="2.20.100.10">
    <property type="entry name" value="Thrombospondin type-1 (TSP1) repeat"/>
    <property type="match status" value="3"/>
</dbReference>
<keyword evidence="3" id="KW-0217">Developmental protein</keyword>
<evidence type="ECO:0000256" key="3">
    <source>
        <dbReference type="ARBA" id="ARBA00022473"/>
    </source>
</evidence>